<accession>A0A8H4VXW1</accession>
<evidence type="ECO:0000313" key="3">
    <source>
        <dbReference type="EMBL" id="KAF4626576.1"/>
    </source>
</evidence>
<keyword evidence="1" id="KW-0732">Signal</keyword>
<reference evidence="3 4" key="1">
    <citation type="submission" date="2020-03" db="EMBL/GenBank/DDBJ databases">
        <title>Draft Genome Sequence of Cudoniella acicularis.</title>
        <authorList>
            <person name="Buettner E."/>
            <person name="Kellner H."/>
        </authorList>
    </citation>
    <scope>NUCLEOTIDE SEQUENCE [LARGE SCALE GENOMIC DNA]</scope>
    <source>
        <strain evidence="3 4">DSM 108380</strain>
    </source>
</reference>
<dbReference type="AlphaFoldDB" id="A0A8H4VXW1"/>
<dbReference type="InterPro" id="IPR001148">
    <property type="entry name" value="CA_dom"/>
</dbReference>
<evidence type="ECO:0000313" key="4">
    <source>
        <dbReference type="Proteomes" id="UP000566819"/>
    </source>
</evidence>
<keyword evidence="4" id="KW-1185">Reference proteome</keyword>
<protein>
    <recommendedName>
        <fullName evidence="2">Alpha-carbonic anhydrase domain-containing protein</fullName>
    </recommendedName>
</protein>
<dbReference type="InterPro" id="IPR036398">
    <property type="entry name" value="CA_dom_sf"/>
</dbReference>
<dbReference type="Gene3D" id="3.10.200.10">
    <property type="entry name" value="Alpha carbonic anhydrase"/>
    <property type="match status" value="1"/>
</dbReference>
<gene>
    <name evidence="3" type="ORF">G7Y89_g11582</name>
</gene>
<feature type="chain" id="PRO_5034462181" description="Alpha-carbonic anhydrase domain-containing protein" evidence="1">
    <location>
        <begin position="18"/>
        <end position="297"/>
    </location>
</feature>
<dbReference type="Proteomes" id="UP000566819">
    <property type="component" value="Unassembled WGS sequence"/>
</dbReference>
<name>A0A8H4VXW1_9HELO</name>
<dbReference type="SUPFAM" id="SSF51069">
    <property type="entry name" value="Carbonic anhydrase"/>
    <property type="match status" value="1"/>
</dbReference>
<dbReference type="EMBL" id="JAAMPI010001128">
    <property type="protein sequence ID" value="KAF4626576.1"/>
    <property type="molecule type" value="Genomic_DNA"/>
</dbReference>
<proteinExistence type="predicted"/>
<dbReference type="SMART" id="SM01057">
    <property type="entry name" value="Carb_anhydrase"/>
    <property type="match status" value="1"/>
</dbReference>
<organism evidence="3 4">
    <name type="scientific">Cudoniella acicularis</name>
    <dbReference type="NCBI Taxonomy" id="354080"/>
    <lineage>
        <taxon>Eukaryota</taxon>
        <taxon>Fungi</taxon>
        <taxon>Dikarya</taxon>
        <taxon>Ascomycota</taxon>
        <taxon>Pezizomycotina</taxon>
        <taxon>Leotiomycetes</taxon>
        <taxon>Helotiales</taxon>
        <taxon>Tricladiaceae</taxon>
        <taxon>Cudoniella</taxon>
    </lineage>
</organism>
<sequence length="297" mass="32823">MFSTIVVLFTLSSAVSACPQHDFSIHNALGKRATEKKDWTYDASYNWGIVNTTPIPLLLTQGLSQKHIPTFTSSSLVAGSLYNWGYGPAFSVDTKSTPLTSGPSFTFDDEIVYLKGWHIHSPADHSVQGDRSKSELHLVHTDASGAERAVVAIRIDPGNADSPLFSQFEPTSNSSSTTSMIPNFDSTATIPAELDMAQALKEVNNFSEFWTLEDKATTVSSSKHYSDSDFGSERAEWGNVDLANCHDSVWFELHLMVMWWTLDEKCCRRRVAGEYKEGDPLLLTLTSTTSSIYNTSQ</sequence>
<feature type="domain" description="Alpha-carbonic anhydrase" evidence="2">
    <location>
        <begin position="39"/>
        <end position="223"/>
    </location>
</feature>
<dbReference type="OrthoDB" id="429145at2759"/>
<comment type="caution">
    <text evidence="3">The sequence shown here is derived from an EMBL/GenBank/DDBJ whole genome shotgun (WGS) entry which is preliminary data.</text>
</comment>
<evidence type="ECO:0000259" key="2">
    <source>
        <dbReference type="SMART" id="SM01057"/>
    </source>
</evidence>
<evidence type="ECO:0000256" key="1">
    <source>
        <dbReference type="SAM" id="SignalP"/>
    </source>
</evidence>
<feature type="signal peptide" evidence="1">
    <location>
        <begin position="1"/>
        <end position="17"/>
    </location>
</feature>